<dbReference type="InterPro" id="IPR025535">
    <property type="entry name" value="DUF4421"/>
</dbReference>
<dbReference type="EMBL" id="LFQU01000019">
    <property type="protein sequence ID" value="KOO68052.1"/>
    <property type="molecule type" value="Genomic_DNA"/>
</dbReference>
<dbReference type="Pfam" id="PF14391">
    <property type="entry name" value="DUF4421"/>
    <property type="match status" value="1"/>
</dbReference>
<keyword evidence="2" id="KW-1185">Reference proteome</keyword>
<gene>
    <name evidence="1" type="ORF">ACU52_10110</name>
</gene>
<evidence type="ECO:0000313" key="1">
    <source>
        <dbReference type="EMBL" id="KOO68052.1"/>
    </source>
</evidence>
<sequence>MITLLLAVALTAAPYDSTSVAADDTIAAKDRLKAEAYRAKREIDKILDMRDSRARSRVDTNYIERTPQRLRFRLTLNASGSDVRTRGVNADGNFNTEMKAQNKYTVSLSAAYRGLSLSVAMNPAHLAGEKKDYELNMNAYGNKLGADVIFHSAKTFEGNVHTQRGDISIPAGLISQNMLTLNAYYAFNGRRFSYPAVFSQSWMQKRSCGSLMLGASFMGGVLKARHDDVIGNPESRLSILCVGLGAGYGYNLVLRHGWLIHLSALPELVVYSRSRLTTGGSRTRMPYRFPNIIAVGRIAVIRHFGRYFAGFTSVVNTSQLGDRDELLLNITKWRARIFIGIKI</sequence>
<evidence type="ECO:0000313" key="2">
    <source>
        <dbReference type="Proteomes" id="UP000036951"/>
    </source>
</evidence>
<dbReference type="AlphaFoldDB" id="A0A8E1R0H2"/>
<dbReference type="Proteomes" id="UP000036951">
    <property type="component" value="Unassembled WGS sequence"/>
</dbReference>
<proteinExistence type="predicted"/>
<reference evidence="1 2" key="1">
    <citation type="submission" date="2015-06" db="EMBL/GenBank/DDBJ databases">
        <title>Prevotella sp. 109, sp. nov., a novel member of the family Prevotellaceae isolated from human faeces.</title>
        <authorList>
            <person name="Shkoporov A.N."/>
            <person name="Chaplin A.V."/>
            <person name="Kafarskaia L.I."/>
            <person name="Efimov B.A."/>
        </authorList>
    </citation>
    <scope>NUCLEOTIDE SEQUENCE [LARGE SCALE GENOMIC DNA]</scope>
    <source>
        <strain evidence="1 2">109</strain>
    </source>
</reference>
<organism evidence="1 2">
    <name type="scientific">Xylanibacter rarus</name>
    <dbReference type="NCBI Taxonomy" id="1676614"/>
    <lineage>
        <taxon>Bacteria</taxon>
        <taxon>Pseudomonadati</taxon>
        <taxon>Bacteroidota</taxon>
        <taxon>Bacteroidia</taxon>
        <taxon>Bacteroidales</taxon>
        <taxon>Prevotellaceae</taxon>
        <taxon>Xylanibacter</taxon>
    </lineage>
</organism>
<protein>
    <submittedName>
        <fullName evidence="1">Uncharacterized protein</fullName>
    </submittedName>
</protein>
<accession>A0A8E1R0H2</accession>
<dbReference type="RefSeq" id="WP_053398695.1">
    <property type="nucleotide sequence ID" value="NZ_LFQU01000019.1"/>
</dbReference>
<comment type="caution">
    <text evidence="1">The sequence shown here is derived from an EMBL/GenBank/DDBJ whole genome shotgun (WGS) entry which is preliminary data.</text>
</comment>
<dbReference type="OrthoDB" id="1063358at2"/>
<name>A0A8E1R0H2_9BACT</name>